<organism evidence="1 2">
    <name type="scientific">Neophaeococcomyces mojaviensis</name>
    <dbReference type="NCBI Taxonomy" id="3383035"/>
    <lineage>
        <taxon>Eukaryota</taxon>
        <taxon>Fungi</taxon>
        <taxon>Dikarya</taxon>
        <taxon>Ascomycota</taxon>
        <taxon>Pezizomycotina</taxon>
        <taxon>Eurotiomycetes</taxon>
        <taxon>Chaetothyriomycetidae</taxon>
        <taxon>Chaetothyriales</taxon>
        <taxon>Chaetothyriales incertae sedis</taxon>
        <taxon>Neophaeococcomyces</taxon>
    </lineage>
</organism>
<evidence type="ECO:0000313" key="2">
    <source>
        <dbReference type="Proteomes" id="UP001172386"/>
    </source>
</evidence>
<proteinExistence type="predicted"/>
<dbReference type="Proteomes" id="UP001172386">
    <property type="component" value="Unassembled WGS sequence"/>
</dbReference>
<name>A0ACC3AC85_9EURO</name>
<dbReference type="EMBL" id="JAPDRQ010000040">
    <property type="protein sequence ID" value="KAJ9659416.1"/>
    <property type="molecule type" value="Genomic_DNA"/>
</dbReference>
<sequence>MSTAPSSSMLAIGFWAVNRFLDCVDGSLARHRKVASELGGFLDLLSDFIVYSILPIAIAYGQDDVPHQVDWVTIALLEATFHVNNFILFYSAAVAAQKNDLELTSVTMRPALVEGFESGLLFTIMLVWPQHINVWARIMGVGVAIGILQRSLAVIRVLMSR</sequence>
<reference evidence="1" key="1">
    <citation type="submission" date="2022-10" db="EMBL/GenBank/DDBJ databases">
        <title>Culturing micro-colonial fungi from biological soil crusts in the Mojave desert and describing Neophaeococcomyces mojavensis, and introducing the new genera and species Taxawa tesnikishii.</title>
        <authorList>
            <person name="Kurbessoian T."/>
            <person name="Stajich J.E."/>
        </authorList>
    </citation>
    <scope>NUCLEOTIDE SEQUENCE</scope>
    <source>
        <strain evidence="1">JES_112</strain>
    </source>
</reference>
<protein>
    <submittedName>
        <fullName evidence="1">Uncharacterized protein</fullName>
    </submittedName>
</protein>
<keyword evidence="2" id="KW-1185">Reference proteome</keyword>
<accession>A0ACC3AC85</accession>
<comment type="caution">
    <text evidence="1">The sequence shown here is derived from an EMBL/GenBank/DDBJ whole genome shotgun (WGS) entry which is preliminary data.</text>
</comment>
<evidence type="ECO:0000313" key="1">
    <source>
        <dbReference type="EMBL" id="KAJ9659416.1"/>
    </source>
</evidence>
<gene>
    <name evidence="1" type="ORF">H2198_003145</name>
</gene>